<feature type="transmembrane region" description="Helical" evidence="5">
    <location>
        <begin position="318"/>
        <end position="338"/>
    </location>
</feature>
<dbReference type="EMBL" id="JASJEU010000014">
    <property type="protein sequence ID" value="MDJ1650801.1"/>
    <property type="molecule type" value="Genomic_DNA"/>
</dbReference>
<comment type="subcellular location">
    <subcellularLocation>
        <location evidence="1">Membrane</location>
        <topology evidence="1">Multi-pass membrane protein</topology>
    </subcellularLocation>
</comment>
<feature type="transmembrane region" description="Helical" evidence="5">
    <location>
        <begin position="293"/>
        <end position="311"/>
    </location>
</feature>
<comment type="caution">
    <text evidence="7">The sequence shown here is derived from an EMBL/GenBank/DDBJ whole genome shotgun (WGS) entry which is preliminary data.</text>
</comment>
<dbReference type="PANTHER" id="PTHR43077:SF5">
    <property type="entry name" value="PHAGE INFECTION PROTEIN"/>
    <property type="match status" value="1"/>
</dbReference>
<evidence type="ECO:0000256" key="2">
    <source>
        <dbReference type="ARBA" id="ARBA00022692"/>
    </source>
</evidence>
<dbReference type="PANTHER" id="PTHR43077">
    <property type="entry name" value="TRANSPORT PERMEASE YVFS-RELATED"/>
    <property type="match status" value="1"/>
</dbReference>
<dbReference type="InterPro" id="IPR022703">
    <property type="entry name" value="DUF3533"/>
</dbReference>
<evidence type="ECO:0000313" key="8">
    <source>
        <dbReference type="Proteomes" id="UP001232750"/>
    </source>
</evidence>
<evidence type="ECO:0000256" key="1">
    <source>
        <dbReference type="ARBA" id="ARBA00004141"/>
    </source>
</evidence>
<evidence type="ECO:0000256" key="5">
    <source>
        <dbReference type="SAM" id="Phobius"/>
    </source>
</evidence>
<evidence type="ECO:0000313" key="7">
    <source>
        <dbReference type="EMBL" id="MDJ1650801.1"/>
    </source>
</evidence>
<dbReference type="Proteomes" id="UP001232750">
    <property type="component" value="Unassembled WGS sequence"/>
</dbReference>
<name>A0ABT7DMQ2_9ACTN</name>
<reference evidence="7 8" key="1">
    <citation type="submission" date="2023-05" db="EMBL/GenBank/DDBJ databases">
        <title>Gordonibacter KGMB12511T sp. nov., isolated from faeces of healthy Korean.</title>
        <authorList>
            <person name="Kim H.S."/>
            <person name="Kim J.-S."/>
            <person name="Suh M.K."/>
            <person name="Eom M.K."/>
            <person name="Do H.E."/>
            <person name="Lee J.-S."/>
        </authorList>
    </citation>
    <scope>NUCLEOTIDE SEQUENCE [LARGE SCALE GENOMIC DNA]</scope>
    <source>
        <strain evidence="7 8">KGMB12511</strain>
    </source>
</reference>
<feature type="transmembrane region" description="Helical" evidence="5">
    <location>
        <begin position="376"/>
        <end position="397"/>
    </location>
</feature>
<keyword evidence="8" id="KW-1185">Reference proteome</keyword>
<dbReference type="InterPro" id="IPR051328">
    <property type="entry name" value="T7SS_ABC-Transporter"/>
</dbReference>
<evidence type="ECO:0000256" key="3">
    <source>
        <dbReference type="ARBA" id="ARBA00022989"/>
    </source>
</evidence>
<feature type="transmembrane region" description="Helical" evidence="5">
    <location>
        <begin position="12"/>
        <end position="32"/>
    </location>
</feature>
<proteinExistence type="predicted"/>
<keyword evidence="2 5" id="KW-0812">Transmembrane</keyword>
<protein>
    <submittedName>
        <fullName evidence="7">DUF3533 domain-containing protein</fullName>
    </submittedName>
</protein>
<evidence type="ECO:0000256" key="4">
    <source>
        <dbReference type="ARBA" id="ARBA00023136"/>
    </source>
</evidence>
<sequence>MLEHLGKKRYALPFVVFLVVACVMSMVVYPMVAAEPMNLPLGILSLDAGAETPQGHLNAGEAIVAQVTEAEADDESGTQAVAWTAYDSQEALDEAIANEELYAAVVIPADFSASNVQAKAAEAQALAEQAAQIAAAQAAVANTANPSNPQEAPSTLPQIEQTATDTPPIAPLSVIVDEGKHPMAASTVETMLTTMLAQQGLPYTVERAREASIGGGTLNMALQFTVIPTFIMTMICSVALYALTRAPKTASRSERWKTVGIQFVLAVCLSWLVGFGTTAILETSGLSIPSLDTGLFLWLASFCLMLLFVGCFDVAVPLGAVVILICFAGGMACGNLPYELLPTFYQDWLYPWVPQHFISDGIRQIFYTGATAANSAAATLVWFGIVGAATLGASLFIPRSGNKNGPELRPVNE</sequence>
<feature type="domain" description="DUF3533" evidence="6">
    <location>
        <begin position="16"/>
        <end position="369"/>
    </location>
</feature>
<keyword evidence="4 5" id="KW-0472">Membrane</keyword>
<dbReference type="PROSITE" id="PS51257">
    <property type="entry name" value="PROKAR_LIPOPROTEIN"/>
    <property type="match status" value="1"/>
</dbReference>
<accession>A0ABT7DMQ2</accession>
<feature type="transmembrane region" description="Helical" evidence="5">
    <location>
        <begin position="220"/>
        <end position="243"/>
    </location>
</feature>
<dbReference type="RefSeq" id="WP_283832142.1">
    <property type="nucleotide sequence ID" value="NZ_JASJEU010000014.1"/>
</dbReference>
<feature type="transmembrane region" description="Helical" evidence="5">
    <location>
        <begin position="263"/>
        <end position="281"/>
    </location>
</feature>
<gene>
    <name evidence="7" type="ORF">QNJ86_08300</name>
</gene>
<evidence type="ECO:0000259" key="6">
    <source>
        <dbReference type="Pfam" id="PF12051"/>
    </source>
</evidence>
<keyword evidence="3 5" id="KW-1133">Transmembrane helix</keyword>
<dbReference type="Pfam" id="PF12051">
    <property type="entry name" value="DUF3533"/>
    <property type="match status" value="1"/>
</dbReference>
<organism evidence="7 8">
    <name type="scientific">Gordonibacter faecis</name>
    <dbReference type="NCBI Taxonomy" id="3047475"/>
    <lineage>
        <taxon>Bacteria</taxon>
        <taxon>Bacillati</taxon>
        <taxon>Actinomycetota</taxon>
        <taxon>Coriobacteriia</taxon>
        <taxon>Eggerthellales</taxon>
        <taxon>Eggerthellaceae</taxon>
        <taxon>Gordonibacter</taxon>
    </lineage>
</organism>